<dbReference type="GO" id="GO:0031419">
    <property type="term" value="F:cobalamin binding"/>
    <property type="evidence" value="ECO:0007669"/>
    <property type="project" value="UniProtKB-KW"/>
</dbReference>
<dbReference type="PROSITE" id="PS51337">
    <property type="entry name" value="B12_BINDING_NTER"/>
    <property type="match status" value="1"/>
</dbReference>
<dbReference type="SUPFAM" id="SSF82282">
    <property type="entry name" value="Homocysteine S-methyltransferase"/>
    <property type="match status" value="2"/>
</dbReference>
<keyword evidence="13 18" id="KW-0862">Zinc</keyword>
<dbReference type="NCBIfam" id="NF007024">
    <property type="entry name" value="PRK09490.1"/>
    <property type="match status" value="1"/>
</dbReference>
<keyword evidence="20" id="KW-0175">Coiled coil</keyword>
<dbReference type="Gene3D" id="3.10.196.10">
    <property type="entry name" value="Vitamin B12-dependent methionine synthase, activation domain"/>
    <property type="match status" value="1"/>
</dbReference>
<dbReference type="FunFam" id="1.10.1240.10:FF:000001">
    <property type="entry name" value="Methionine synthase"/>
    <property type="match status" value="1"/>
</dbReference>
<evidence type="ECO:0000256" key="12">
    <source>
        <dbReference type="ARBA" id="ARBA00022737"/>
    </source>
</evidence>
<dbReference type="FunFam" id="3.20.20.330:FF:000001">
    <property type="entry name" value="Methionine synthase"/>
    <property type="match status" value="1"/>
</dbReference>
<evidence type="ECO:0000256" key="11">
    <source>
        <dbReference type="ARBA" id="ARBA00022723"/>
    </source>
</evidence>
<evidence type="ECO:0000259" key="23">
    <source>
        <dbReference type="PROSITE" id="PS50974"/>
    </source>
</evidence>
<dbReference type="GO" id="GO:0008270">
    <property type="term" value="F:zinc ion binding"/>
    <property type="evidence" value="ECO:0007669"/>
    <property type="project" value="InterPro"/>
</dbReference>
<dbReference type="SUPFAM" id="SSF52242">
    <property type="entry name" value="Cobalamin (vitamin B12)-binding domain"/>
    <property type="match status" value="1"/>
</dbReference>
<dbReference type="OrthoDB" id="261426at2759"/>
<dbReference type="InterPro" id="IPR036589">
    <property type="entry name" value="HCY_dom_sf"/>
</dbReference>
<evidence type="ECO:0000256" key="13">
    <source>
        <dbReference type="ARBA" id="ARBA00022833"/>
    </source>
</evidence>
<evidence type="ECO:0000256" key="9">
    <source>
        <dbReference type="ARBA" id="ARBA00022679"/>
    </source>
</evidence>
<dbReference type="CDD" id="cd02069">
    <property type="entry name" value="methionine_synthase_B12_BD"/>
    <property type="match status" value="1"/>
</dbReference>
<evidence type="ECO:0000259" key="25">
    <source>
        <dbReference type="PROSITE" id="PS51337"/>
    </source>
</evidence>
<dbReference type="FunFam" id="3.40.50.280:FF:000001">
    <property type="entry name" value="Methionine synthase"/>
    <property type="match status" value="1"/>
</dbReference>
<keyword evidence="15" id="KW-0170">Cobalt</keyword>
<evidence type="ECO:0000256" key="19">
    <source>
        <dbReference type="PROSITE-ProRule" id="PRU00346"/>
    </source>
</evidence>
<evidence type="ECO:0000259" key="21">
    <source>
        <dbReference type="PROSITE" id="PS50970"/>
    </source>
</evidence>
<dbReference type="InterPro" id="IPR011005">
    <property type="entry name" value="Dihydropteroate_synth-like_sf"/>
</dbReference>
<evidence type="ECO:0000313" key="26">
    <source>
        <dbReference type="EMBL" id="PFX30730.1"/>
    </source>
</evidence>
<feature type="domain" description="B12-binding" evidence="24">
    <location>
        <begin position="798"/>
        <end position="933"/>
    </location>
</feature>
<feature type="domain" description="Pterin-binding" evidence="22">
    <location>
        <begin position="394"/>
        <end position="655"/>
    </location>
</feature>
<dbReference type="Proteomes" id="UP000225706">
    <property type="component" value="Unassembled WGS sequence"/>
</dbReference>
<feature type="binding site" evidence="18">
    <location>
        <position position="283"/>
    </location>
    <ligand>
        <name>Zn(2+)</name>
        <dbReference type="ChEBI" id="CHEBI:29105"/>
    </ligand>
</feature>
<dbReference type="PANTHER" id="PTHR45833:SF1">
    <property type="entry name" value="METHIONINE SYNTHASE"/>
    <property type="match status" value="1"/>
</dbReference>
<dbReference type="InterPro" id="IPR011822">
    <property type="entry name" value="MetH"/>
</dbReference>
<dbReference type="PROSITE" id="PS50970">
    <property type="entry name" value="HCY"/>
    <property type="match status" value="1"/>
</dbReference>
<proteinExistence type="inferred from homology"/>
<evidence type="ECO:0000256" key="5">
    <source>
        <dbReference type="ARBA" id="ARBA00012032"/>
    </source>
</evidence>
<keyword evidence="8" id="KW-0846">Cobalamin</keyword>
<dbReference type="NCBIfam" id="TIGR02082">
    <property type="entry name" value="metH"/>
    <property type="match status" value="1"/>
</dbReference>
<feature type="binding site" evidence="18">
    <location>
        <position position="347"/>
    </location>
    <ligand>
        <name>Zn(2+)</name>
        <dbReference type="ChEBI" id="CHEBI:29105"/>
    </ligand>
</feature>
<comment type="similarity">
    <text evidence="4">Belongs to the vitamin-B12 dependent methionine synthase family.</text>
</comment>
<keyword evidence="9 19" id="KW-0808">Transferase</keyword>
<dbReference type="GO" id="GO:0046653">
    <property type="term" value="P:tetrahydrofolate metabolic process"/>
    <property type="evidence" value="ECO:0007669"/>
    <property type="project" value="TreeGrafter"/>
</dbReference>
<dbReference type="InterPro" id="IPR036594">
    <property type="entry name" value="Meth_synthase_dom"/>
</dbReference>
<dbReference type="InterPro" id="IPR006158">
    <property type="entry name" value="Cobalamin-bd"/>
</dbReference>
<dbReference type="GO" id="GO:0050667">
    <property type="term" value="P:homocysteine metabolic process"/>
    <property type="evidence" value="ECO:0007669"/>
    <property type="project" value="TreeGrafter"/>
</dbReference>
<evidence type="ECO:0000256" key="8">
    <source>
        <dbReference type="ARBA" id="ARBA00022628"/>
    </source>
</evidence>
<comment type="cofactor">
    <cofactor evidence="1 18">
        <name>Zn(2+)</name>
        <dbReference type="ChEBI" id="CHEBI:29105"/>
    </cofactor>
</comment>
<dbReference type="Gene3D" id="3.40.30.10">
    <property type="entry name" value="Glutaredoxin"/>
    <property type="match status" value="1"/>
</dbReference>
<dbReference type="PIRSF" id="PIRSF000381">
    <property type="entry name" value="MetH"/>
    <property type="match status" value="1"/>
</dbReference>
<dbReference type="EMBL" id="LSMT01000046">
    <property type="protein sequence ID" value="PFX30730.1"/>
    <property type="molecule type" value="Genomic_DNA"/>
</dbReference>
<evidence type="ECO:0000256" key="6">
    <source>
        <dbReference type="ARBA" id="ARBA00022603"/>
    </source>
</evidence>
<reference evidence="27" key="1">
    <citation type="journal article" date="2017" name="bioRxiv">
        <title>Comparative analysis of the genomes of Stylophora pistillata and Acropora digitifera provides evidence for extensive differences between species of corals.</title>
        <authorList>
            <person name="Voolstra C.R."/>
            <person name="Li Y."/>
            <person name="Liew Y.J."/>
            <person name="Baumgarten S."/>
            <person name="Zoccola D."/>
            <person name="Flot J.-F."/>
            <person name="Tambutte S."/>
            <person name="Allemand D."/>
            <person name="Aranda M."/>
        </authorList>
    </citation>
    <scope>NUCLEOTIDE SEQUENCE [LARGE SCALE GENOMIC DNA]</scope>
</reference>
<dbReference type="Gene3D" id="1.10.288.10">
    <property type="entry name" value="Cobalamin-dependent Methionine Synthase, domain 2"/>
    <property type="match status" value="1"/>
</dbReference>
<evidence type="ECO:0000256" key="17">
    <source>
        <dbReference type="ARBA" id="ARBA00031040"/>
    </source>
</evidence>
<feature type="domain" description="Hcy-binding" evidence="21">
    <location>
        <begin position="40"/>
        <end position="361"/>
    </location>
</feature>
<dbReference type="UniPathway" id="UPA00051">
    <property type="reaction ID" value="UER00081"/>
</dbReference>
<dbReference type="PROSITE" id="PS51332">
    <property type="entry name" value="B12_BINDING"/>
    <property type="match status" value="1"/>
</dbReference>
<dbReference type="Pfam" id="PF02607">
    <property type="entry name" value="B12-binding_2"/>
    <property type="match status" value="1"/>
</dbReference>
<evidence type="ECO:0000256" key="16">
    <source>
        <dbReference type="ARBA" id="ARBA00030163"/>
    </source>
</evidence>
<dbReference type="InterPro" id="IPR003759">
    <property type="entry name" value="Cbl-bd_cap"/>
</dbReference>
<dbReference type="STRING" id="50429.A0A2B4SPC3"/>
<evidence type="ECO:0000259" key="22">
    <source>
        <dbReference type="PROSITE" id="PS50972"/>
    </source>
</evidence>
<dbReference type="Pfam" id="PF02310">
    <property type="entry name" value="B12-binding"/>
    <property type="match status" value="1"/>
</dbReference>
<feature type="coiled-coil region" evidence="20">
    <location>
        <begin position="925"/>
        <end position="952"/>
    </location>
</feature>
<dbReference type="InterPro" id="IPR037010">
    <property type="entry name" value="VitB12-dep_Met_synth_activ_sf"/>
</dbReference>
<evidence type="ECO:0000256" key="14">
    <source>
        <dbReference type="ARBA" id="ARBA00023167"/>
    </source>
</evidence>
<feature type="domain" description="AdoMet activation" evidence="23">
    <location>
        <begin position="949"/>
        <end position="1289"/>
    </location>
</feature>
<dbReference type="SUPFAM" id="SSF51717">
    <property type="entry name" value="Dihydropteroate synthetase-like"/>
    <property type="match status" value="1"/>
</dbReference>
<evidence type="ECO:0000256" key="1">
    <source>
        <dbReference type="ARBA" id="ARBA00001947"/>
    </source>
</evidence>
<evidence type="ECO:0000256" key="3">
    <source>
        <dbReference type="ARBA" id="ARBA00005178"/>
    </source>
</evidence>
<dbReference type="InterPro" id="IPR000489">
    <property type="entry name" value="Pterin-binding_dom"/>
</dbReference>
<evidence type="ECO:0000256" key="15">
    <source>
        <dbReference type="ARBA" id="ARBA00023285"/>
    </source>
</evidence>
<dbReference type="InterPro" id="IPR050554">
    <property type="entry name" value="Met_Synthase/Corrinoid"/>
</dbReference>
<accession>A0A2B4SPC3</accession>
<dbReference type="CDD" id="cd00740">
    <property type="entry name" value="MeTr"/>
    <property type="match status" value="1"/>
</dbReference>
<dbReference type="EC" id="2.1.1.13" evidence="5"/>
<dbReference type="GO" id="GO:0008705">
    <property type="term" value="F:methionine synthase activity"/>
    <property type="evidence" value="ECO:0007669"/>
    <property type="project" value="UniProtKB-EC"/>
</dbReference>
<keyword evidence="10" id="KW-0949">S-adenosyl-L-methionine</keyword>
<evidence type="ECO:0000256" key="20">
    <source>
        <dbReference type="SAM" id="Coils"/>
    </source>
</evidence>
<feature type="domain" description="B12-binding N-terminal" evidence="25">
    <location>
        <begin position="685"/>
        <end position="782"/>
    </location>
</feature>
<dbReference type="SUPFAM" id="SSF47644">
    <property type="entry name" value="Methionine synthase domain"/>
    <property type="match status" value="1"/>
</dbReference>
<evidence type="ECO:0000313" key="27">
    <source>
        <dbReference type="Proteomes" id="UP000225706"/>
    </source>
</evidence>
<dbReference type="Pfam" id="PF00809">
    <property type="entry name" value="Pterin_bind"/>
    <property type="match status" value="1"/>
</dbReference>
<evidence type="ECO:0000256" key="10">
    <source>
        <dbReference type="ARBA" id="ARBA00022691"/>
    </source>
</evidence>
<dbReference type="InterPro" id="IPR004223">
    <property type="entry name" value="VitB12-dep_Met_synth_activ_dom"/>
</dbReference>
<evidence type="ECO:0000256" key="7">
    <source>
        <dbReference type="ARBA" id="ARBA00022605"/>
    </source>
</evidence>
<comment type="caution">
    <text evidence="26">The sequence shown here is derived from an EMBL/GenBank/DDBJ whole genome shotgun (WGS) entry which is preliminary data.</text>
</comment>
<dbReference type="Gene3D" id="3.20.20.20">
    <property type="entry name" value="Dihydropteroate synthase-like"/>
    <property type="match status" value="1"/>
</dbReference>
<dbReference type="GO" id="GO:0032259">
    <property type="term" value="P:methylation"/>
    <property type="evidence" value="ECO:0007669"/>
    <property type="project" value="UniProtKB-KW"/>
</dbReference>
<keyword evidence="11 18" id="KW-0479">Metal-binding</keyword>
<dbReference type="InterPro" id="IPR033706">
    <property type="entry name" value="Met_synthase_B12-bd"/>
</dbReference>
<sequence>MELKTCLLPVGLLAQLVERCTSIAEVYRLNKTSAEIAKKAALDVAAATGVKRYVAGAMGPTNRTLSISPSVENPGYRNITFDQLVEAYAEQARGLLDGGSDILMVETIFDTANAKPCVPTTDYARLCNEGCEKMELEIASFRLITCGMSEETKSAESERSVKRYVAGAMGPTNRTLSISPSVENPGYRNITFDQLVEAYAEQARGLLDGGSDILMVETIFDTANAKAALFAIEQLFEKEYKPVPIFVSGTIVDKSGRTLSGQTTDAFVISVSHSKPLSIGLNCALGATEMRPFIEAVGLCTTSYVLCYPNAGLPNTFGGYDETPEMTAEHLKNFAKDGLVNLVGGCCGTTPAHIKAIAEAVKPYKPRPLPEDQYANAMNLSGLEPMRITPDTLFVNIGERCNVAGSRRFCRLIKEGKFEEALAVAKLQVENGAQVLDINMDEGMLDGVSCMAKFVNLISSEPEIAKVPLCIDSSNFAVIEAGLKCTQGKCIVNSISLKNGEEDYLEKAKIIKRYGAAVVVMAFDEQGQAAELEDKIKICTRSYNLLVSKINFNPNDIIFDPNILTVATGMEEHNNYGKYFIEATRAIKQTLPGARVSGGLSNFSFSFRGMDAIREAMHSVFLYHGIKAGLDMAIVNAGNLPVYDDIESKLLQLCEDLLWNRDPNSTEKLLQYAQGMGKGAKKQVTTDEWRNGNVEERLEYGLVKGIDKFVIEDTEEARQCSDRYPRPLNVIEGPLMKGMGVVGDLFGAGKMFLPQVIKSARVMKKAVGHLIPFMEKEREERLAKHGVGPDDDLSSRYNGTIVLATVKGDVHDIGKNIVGVVLGCNNYRVIDLGVMTPCEKILQTAMQEKADIIGLSGLITPSLDEMIHVAREMERQGLKIPLLIGGATTSKTHTAVKIAPRYAEPTVHVLDASKSVVVCSALIDENAKEDFMEEIKEEYEELRDEHYDSLKDRKYLSLEKARLKKCNLDWIDFTPVRPSFLGVKVIDDCDLNDIIPYIDWKPFFDVWQLRGKYPNRGYPKIFQDKTVGEEAKKLFNDAQDMLKAIIETKSLQPTGIVAFFPANSVGDDIHIFEDDNKREGSPRAVFYGLRQQAEKERGVEDPYYCLSDFVAPLDSNIKDYVGCFAVSVMGAEEMAKKFDEDLDDYSVIMVKALADRLAEAFAEELHELVRKDLWGYCSDEVLDAKDLHRIKYQGIRPAPGYPSQPDHTEKKTMWDLMNCEKLTGIKLTESLAMDPAASVSAVFFAHPKAVYFSVGKICEDQLWSLIVEDEGTNLSFRKSNRGSSPNFLHGFATQTVTGYLEVDVNDKLVHSKKNGDGYVDSDTKMDKIIQEIDAALEAH</sequence>
<gene>
    <name evidence="26" type="primary">MTR</name>
    <name evidence="26" type="ORF">AWC38_SpisGene4516</name>
</gene>
<protein>
    <recommendedName>
        <fullName evidence="5">methionine synthase</fullName>
        <ecNumber evidence="5">2.1.1.13</ecNumber>
    </recommendedName>
    <alternativeName>
        <fullName evidence="17">5-methyltetrahydrofolate--homocysteine methyltransferase</fullName>
    </alternativeName>
    <alternativeName>
        <fullName evidence="16">Vitamin-B12 dependent methionine synthase</fullName>
    </alternativeName>
</protein>
<dbReference type="Gene3D" id="1.10.1240.10">
    <property type="entry name" value="Methionine synthase domain"/>
    <property type="match status" value="1"/>
</dbReference>
<dbReference type="PANTHER" id="PTHR45833">
    <property type="entry name" value="METHIONINE SYNTHASE"/>
    <property type="match status" value="1"/>
</dbReference>
<keyword evidence="7" id="KW-0028">Amino-acid biosynthesis</keyword>
<organism evidence="26 27">
    <name type="scientific">Stylophora pistillata</name>
    <name type="common">Smooth cauliflower coral</name>
    <dbReference type="NCBI Taxonomy" id="50429"/>
    <lineage>
        <taxon>Eukaryota</taxon>
        <taxon>Metazoa</taxon>
        <taxon>Cnidaria</taxon>
        <taxon>Anthozoa</taxon>
        <taxon>Hexacorallia</taxon>
        <taxon>Scleractinia</taxon>
        <taxon>Astrocoeniina</taxon>
        <taxon>Pocilloporidae</taxon>
        <taxon>Stylophora</taxon>
    </lineage>
</organism>
<dbReference type="InterPro" id="IPR036724">
    <property type="entry name" value="Cobalamin-bd_sf"/>
</dbReference>
<evidence type="ECO:0000256" key="18">
    <source>
        <dbReference type="PROSITE-ProRule" id="PRU00333"/>
    </source>
</evidence>
<keyword evidence="14" id="KW-0486">Methionine biosynthesis</keyword>
<dbReference type="SUPFAM" id="SSF56507">
    <property type="entry name" value="Methionine synthase activation domain-like"/>
    <property type="match status" value="1"/>
</dbReference>
<dbReference type="Pfam" id="PF02965">
    <property type="entry name" value="Met_synt_B12"/>
    <property type="match status" value="1"/>
</dbReference>
<evidence type="ECO:0000259" key="24">
    <source>
        <dbReference type="PROSITE" id="PS51332"/>
    </source>
</evidence>
<comment type="pathway">
    <text evidence="3">Amino-acid biosynthesis; L-methionine biosynthesis via de novo pathway; L-methionine from L-homocysteine (MetH route): step 1/1.</text>
</comment>
<dbReference type="PROSITE" id="PS50974">
    <property type="entry name" value="ADOMET_ACTIVATION"/>
    <property type="match status" value="1"/>
</dbReference>
<dbReference type="SMART" id="SM01018">
    <property type="entry name" value="B12-binding_2"/>
    <property type="match status" value="1"/>
</dbReference>
<evidence type="ECO:0000256" key="2">
    <source>
        <dbReference type="ARBA" id="ARBA00001956"/>
    </source>
</evidence>
<dbReference type="Gene3D" id="3.20.20.330">
    <property type="entry name" value="Homocysteine-binding-like domain"/>
    <property type="match status" value="2"/>
</dbReference>
<feature type="binding site" evidence="18">
    <location>
        <position position="346"/>
    </location>
    <ligand>
        <name>Zn(2+)</name>
        <dbReference type="ChEBI" id="CHEBI:29105"/>
    </ligand>
</feature>
<keyword evidence="12" id="KW-0677">Repeat</keyword>
<keyword evidence="27" id="KW-1185">Reference proteome</keyword>
<dbReference type="FunFam" id="3.20.20.20:FF:000002">
    <property type="entry name" value="Methionine synthase"/>
    <property type="match status" value="1"/>
</dbReference>
<dbReference type="Pfam" id="PF02574">
    <property type="entry name" value="S-methyl_trans"/>
    <property type="match status" value="2"/>
</dbReference>
<dbReference type="GO" id="GO:0005829">
    <property type="term" value="C:cytosol"/>
    <property type="evidence" value="ECO:0007669"/>
    <property type="project" value="TreeGrafter"/>
</dbReference>
<dbReference type="InterPro" id="IPR003726">
    <property type="entry name" value="HCY_dom"/>
</dbReference>
<evidence type="ECO:0000256" key="4">
    <source>
        <dbReference type="ARBA" id="ARBA00010398"/>
    </source>
</evidence>
<dbReference type="Gene3D" id="3.40.50.280">
    <property type="entry name" value="Cobalamin-binding domain"/>
    <property type="match status" value="1"/>
</dbReference>
<keyword evidence="6 19" id="KW-0489">Methyltransferase</keyword>
<comment type="cofactor">
    <cofactor evidence="2">
        <name>methylcob(III)alamin</name>
        <dbReference type="ChEBI" id="CHEBI:28115"/>
    </cofactor>
</comment>
<dbReference type="PROSITE" id="PS50972">
    <property type="entry name" value="PTERIN_BINDING"/>
    <property type="match status" value="1"/>
</dbReference>
<name>A0A2B4SPC3_STYPI</name>